<keyword evidence="2" id="KW-1185">Reference proteome</keyword>
<organism evidence="1 2">
    <name type="scientific">Capsaspora owczarzaki (strain ATCC 30864)</name>
    <dbReference type="NCBI Taxonomy" id="595528"/>
    <lineage>
        <taxon>Eukaryota</taxon>
        <taxon>Filasterea</taxon>
        <taxon>Capsaspora</taxon>
    </lineage>
</organism>
<dbReference type="OrthoDB" id="10255641at2759"/>
<accession>A0A0D2VK15</accession>
<dbReference type="InParanoid" id="A0A0D2VK15"/>
<dbReference type="RefSeq" id="XP_004364552.2">
    <property type="nucleotide sequence ID" value="XM_004364495.2"/>
</dbReference>
<dbReference type="AlphaFoldDB" id="A0A0D2VK15"/>
<evidence type="ECO:0008006" key="3">
    <source>
        <dbReference type="Google" id="ProtNLM"/>
    </source>
</evidence>
<dbReference type="Gene3D" id="3.10.129.10">
    <property type="entry name" value="Hotdog Thioesterase"/>
    <property type="match status" value="1"/>
</dbReference>
<dbReference type="Pfam" id="PF14539">
    <property type="entry name" value="DUF4442"/>
    <property type="match status" value="1"/>
</dbReference>
<sequence length="190" mass="19660">MAASNQMTRAIAQLGNLPAFMRQWATSTAFGRTVKFAGTAGIQFESLKPGEVTCSIANKSHVQNHIGGVHAAAMALLAETATGFVVGISLPDDKLPLLKSMHVDYTKRAAGGLRAVATLSPEQIEQLKTQPKGAVTVPVVVTDKEGKEPISAEFVWAWIPKPVKGAAAAAASKASSAPADASAAKPSSKL</sequence>
<proteinExistence type="predicted"/>
<name>A0A0D2VK15_CAPO3</name>
<protein>
    <recommendedName>
        <fullName evidence="3">DUF4442 domain-containing protein</fullName>
    </recommendedName>
</protein>
<dbReference type="InterPro" id="IPR029069">
    <property type="entry name" value="HotDog_dom_sf"/>
</dbReference>
<dbReference type="eggNOG" id="ENOG502S44Y">
    <property type="taxonomic scope" value="Eukaryota"/>
</dbReference>
<evidence type="ECO:0000313" key="2">
    <source>
        <dbReference type="Proteomes" id="UP000008743"/>
    </source>
</evidence>
<gene>
    <name evidence="1" type="ORF">CAOG_001684</name>
</gene>
<evidence type="ECO:0000313" key="1">
    <source>
        <dbReference type="EMBL" id="KJE90362.1"/>
    </source>
</evidence>
<dbReference type="SUPFAM" id="SSF54637">
    <property type="entry name" value="Thioesterase/thiol ester dehydrase-isomerase"/>
    <property type="match status" value="1"/>
</dbReference>
<dbReference type="CDD" id="cd03443">
    <property type="entry name" value="PaaI_thioesterase"/>
    <property type="match status" value="1"/>
</dbReference>
<dbReference type="EMBL" id="KE346361">
    <property type="protein sequence ID" value="KJE90362.1"/>
    <property type="molecule type" value="Genomic_DNA"/>
</dbReference>
<dbReference type="InterPro" id="IPR027961">
    <property type="entry name" value="DUF4442"/>
</dbReference>
<dbReference type="Proteomes" id="UP000008743">
    <property type="component" value="Unassembled WGS sequence"/>
</dbReference>
<reference evidence="2" key="1">
    <citation type="submission" date="2011-02" db="EMBL/GenBank/DDBJ databases">
        <title>The Genome Sequence of Capsaspora owczarzaki ATCC 30864.</title>
        <authorList>
            <person name="Russ C."/>
            <person name="Cuomo C."/>
            <person name="Burger G."/>
            <person name="Gray M.W."/>
            <person name="Holland P.W.H."/>
            <person name="King N."/>
            <person name="Lang F.B.F."/>
            <person name="Roger A.J."/>
            <person name="Ruiz-Trillo I."/>
            <person name="Young S.K."/>
            <person name="Zeng Q."/>
            <person name="Gargeya S."/>
            <person name="Alvarado L."/>
            <person name="Berlin A."/>
            <person name="Chapman S.B."/>
            <person name="Chen Z."/>
            <person name="Freedman E."/>
            <person name="Gellesch M."/>
            <person name="Goldberg J."/>
            <person name="Griggs A."/>
            <person name="Gujja S."/>
            <person name="Heilman E."/>
            <person name="Heiman D."/>
            <person name="Howarth C."/>
            <person name="Mehta T."/>
            <person name="Neiman D."/>
            <person name="Pearson M."/>
            <person name="Roberts A."/>
            <person name="Saif S."/>
            <person name="Shea T."/>
            <person name="Shenoy N."/>
            <person name="Sisk P."/>
            <person name="Stolte C."/>
            <person name="Sykes S."/>
            <person name="White J."/>
            <person name="Yandava C."/>
            <person name="Haas B."/>
            <person name="Nusbaum C."/>
            <person name="Birren B."/>
        </authorList>
    </citation>
    <scope>NUCLEOTIDE SEQUENCE</scope>
    <source>
        <strain evidence="2">ATCC 30864</strain>
    </source>
</reference>